<dbReference type="STRING" id="33097.A0A150GWU8"/>
<gene>
    <name evidence="6" type="ORF">GPECTOR_5g333</name>
</gene>
<dbReference type="OrthoDB" id="1245404at2759"/>
<evidence type="ECO:0000259" key="5">
    <source>
        <dbReference type="PROSITE" id="PS01031"/>
    </source>
</evidence>
<protein>
    <recommendedName>
        <fullName evidence="5">SHSP domain-containing protein</fullName>
    </recommendedName>
</protein>
<evidence type="ECO:0000256" key="1">
    <source>
        <dbReference type="ARBA" id="ARBA00023016"/>
    </source>
</evidence>
<dbReference type="Gene3D" id="2.60.40.790">
    <property type="match status" value="1"/>
</dbReference>
<dbReference type="InterPro" id="IPR002068">
    <property type="entry name" value="A-crystallin/Hsp20_dom"/>
</dbReference>
<name>A0A150GWU8_GONPE</name>
<sequence length="158" mass="17070">MALTLFNDPFVMDMDRTMTRMLNSLGAISPAGSRPGASRNHASGSFAMPMDIVETSSAYELTADTPGMSPDDLKVELHEGVITLSGSRKIVRDDKDPAGKVWRSERSSYSFSRSFVLPDNADADAISASMDRGVLKLTVPKKEPQPKPQPKRIAVTGA</sequence>
<feature type="domain" description="SHSP" evidence="5">
    <location>
        <begin position="41"/>
        <end position="156"/>
    </location>
</feature>
<evidence type="ECO:0000313" key="6">
    <source>
        <dbReference type="EMBL" id="KXZ54243.1"/>
    </source>
</evidence>
<feature type="region of interest" description="Disordered" evidence="4">
    <location>
        <begin position="138"/>
        <end position="158"/>
    </location>
</feature>
<keyword evidence="1" id="KW-0346">Stress response</keyword>
<keyword evidence="7" id="KW-1185">Reference proteome</keyword>
<proteinExistence type="inferred from homology"/>
<dbReference type="InterPro" id="IPR008978">
    <property type="entry name" value="HSP20-like_chaperone"/>
</dbReference>
<dbReference type="AlphaFoldDB" id="A0A150GWU8"/>
<dbReference type="SUPFAM" id="SSF49764">
    <property type="entry name" value="HSP20-like chaperones"/>
    <property type="match status" value="1"/>
</dbReference>
<comment type="similarity">
    <text evidence="2 3">Belongs to the small heat shock protein (HSP20) family.</text>
</comment>
<organism evidence="6 7">
    <name type="scientific">Gonium pectorale</name>
    <name type="common">Green alga</name>
    <dbReference type="NCBI Taxonomy" id="33097"/>
    <lineage>
        <taxon>Eukaryota</taxon>
        <taxon>Viridiplantae</taxon>
        <taxon>Chlorophyta</taxon>
        <taxon>core chlorophytes</taxon>
        <taxon>Chlorophyceae</taxon>
        <taxon>CS clade</taxon>
        <taxon>Chlamydomonadales</taxon>
        <taxon>Volvocaceae</taxon>
        <taxon>Gonium</taxon>
    </lineage>
</organism>
<evidence type="ECO:0000256" key="4">
    <source>
        <dbReference type="SAM" id="MobiDB-lite"/>
    </source>
</evidence>
<dbReference type="EMBL" id="LSYV01000006">
    <property type="protein sequence ID" value="KXZ54243.1"/>
    <property type="molecule type" value="Genomic_DNA"/>
</dbReference>
<comment type="caution">
    <text evidence="6">The sequence shown here is derived from an EMBL/GenBank/DDBJ whole genome shotgun (WGS) entry which is preliminary data.</text>
</comment>
<evidence type="ECO:0000256" key="2">
    <source>
        <dbReference type="PROSITE-ProRule" id="PRU00285"/>
    </source>
</evidence>
<evidence type="ECO:0000313" key="7">
    <source>
        <dbReference type="Proteomes" id="UP000075714"/>
    </source>
</evidence>
<dbReference type="InterPro" id="IPR031107">
    <property type="entry name" value="Small_HSP"/>
</dbReference>
<evidence type="ECO:0000256" key="3">
    <source>
        <dbReference type="RuleBase" id="RU003616"/>
    </source>
</evidence>
<dbReference type="CDD" id="cd06464">
    <property type="entry name" value="ACD_sHsps-like"/>
    <property type="match status" value="1"/>
</dbReference>
<dbReference type="Pfam" id="PF00011">
    <property type="entry name" value="HSP20"/>
    <property type="match status" value="1"/>
</dbReference>
<dbReference type="PROSITE" id="PS01031">
    <property type="entry name" value="SHSP"/>
    <property type="match status" value="1"/>
</dbReference>
<reference evidence="7" key="1">
    <citation type="journal article" date="2016" name="Nat. Commun.">
        <title>The Gonium pectorale genome demonstrates co-option of cell cycle regulation during the evolution of multicellularity.</title>
        <authorList>
            <person name="Hanschen E.R."/>
            <person name="Marriage T.N."/>
            <person name="Ferris P.J."/>
            <person name="Hamaji T."/>
            <person name="Toyoda A."/>
            <person name="Fujiyama A."/>
            <person name="Neme R."/>
            <person name="Noguchi H."/>
            <person name="Minakuchi Y."/>
            <person name="Suzuki M."/>
            <person name="Kawai-Toyooka H."/>
            <person name="Smith D.R."/>
            <person name="Sparks H."/>
            <person name="Anderson J."/>
            <person name="Bakaric R."/>
            <person name="Luria V."/>
            <person name="Karger A."/>
            <person name="Kirschner M.W."/>
            <person name="Durand P.M."/>
            <person name="Michod R.E."/>
            <person name="Nozaki H."/>
            <person name="Olson B.J."/>
        </authorList>
    </citation>
    <scope>NUCLEOTIDE SEQUENCE [LARGE SCALE GENOMIC DNA]</scope>
    <source>
        <strain evidence="7">NIES-2863</strain>
    </source>
</reference>
<accession>A0A150GWU8</accession>
<dbReference type="PANTHER" id="PTHR11527">
    <property type="entry name" value="HEAT-SHOCK PROTEIN 20 FAMILY MEMBER"/>
    <property type="match status" value="1"/>
</dbReference>
<dbReference type="Proteomes" id="UP000075714">
    <property type="component" value="Unassembled WGS sequence"/>
</dbReference>